<geneLocation type="plasmid" evidence="3">
    <name>p1unnanmed</name>
</geneLocation>
<keyword evidence="3" id="KW-0614">Plasmid</keyword>
<gene>
    <name evidence="3" type="ORF">C1S70_03140</name>
</gene>
<evidence type="ECO:0000313" key="3">
    <source>
        <dbReference type="EMBL" id="PNR00409.1"/>
    </source>
</evidence>
<dbReference type="InterPro" id="IPR025985">
    <property type="entry name" value="YnbE"/>
</dbReference>
<keyword evidence="3" id="KW-0449">Lipoprotein</keyword>
<sequence length="88" mass="9379">MRHTVRSRRVLTAALIAGLAAGLAACTPTVKVEAPDKPIEINLNIRIEQEVRVKVERDLEKAIADDPALFGLPPSQDSLGGAKGGRKP</sequence>
<accession>A0A2K1G6I8</accession>
<keyword evidence="2" id="KW-0732">Signal</keyword>
<evidence type="ECO:0000313" key="4">
    <source>
        <dbReference type="Proteomes" id="UP000236268"/>
    </source>
</evidence>
<reference evidence="3 4" key="1">
    <citation type="submission" date="2018-01" db="EMBL/GenBank/DDBJ databases">
        <title>Whole genome sequence of Azospirillum brasilense REC3 isolated from strawberry roots.</title>
        <authorList>
            <person name="Fontana C.A."/>
            <person name="Salazar S.M."/>
            <person name="Bassi D."/>
            <person name="Puglisi E."/>
            <person name="Lovaisa N.C."/>
            <person name="Toffoli L.M."/>
            <person name="Pedraza R."/>
            <person name="Cocconcelli P.S."/>
        </authorList>
    </citation>
    <scope>NUCLEOTIDE SEQUENCE [LARGE SCALE GENOMIC DNA]</scope>
    <source>
        <strain evidence="3 4">REC3</strain>
        <plasmid evidence="3">p1unnanmed</plasmid>
    </source>
</reference>
<dbReference type="RefSeq" id="WP_103039135.1">
    <property type="nucleotide sequence ID" value="NZ_POWG01000002.1"/>
</dbReference>
<name>A0A2K1G6I8_9PROT</name>
<feature type="region of interest" description="Disordered" evidence="1">
    <location>
        <begin position="67"/>
        <end position="88"/>
    </location>
</feature>
<dbReference type="Proteomes" id="UP000236268">
    <property type="component" value="Unassembled WGS sequence"/>
</dbReference>
<evidence type="ECO:0000256" key="1">
    <source>
        <dbReference type="SAM" id="MobiDB-lite"/>
    </source>
</evidence>
<organism evidence="3 4">
    <name type="scientific">Azospirillum argentinense</name>
    <dbReference type="NCBI Taxonomy" id="2970906"/>
    <lineage>
        <taxon>Bacteria</taxon>
        <taxon>Pseudomonadati</taxon>
        <taxon>Pseudomonadota</taxon>
        <taxon>Alphaproteobacteria</taxon>
        <taxon>Rhodospirillales</taxon>
        <taxon>Azospirillaceae</taxon>
        <taxon>Azospirillum</taxon>
    </lineage>
</organism>
<dbReference type="Pfam" id="PF13617">
    <property type="entry name" value="Lipoprotein_19"/>
    <property type="match status" value="1"/>
</dbReference>
<dbReference type="EMBL" id="POWG01000002">
    <property type="protein sequence ID" value="PNR00409.1"/>
    <property type="molecule type" value="Genomic_DNA"/>
</dbReference>
<dbReference type="PROSITE" id="PS51257">
    <property type="entry name" value="PROKAR_LIPOPROTEIN"/>
    <property type="match status" value="1"/>
</dbReference>
<protein>
    <submittedName>
        <fullName evidence="3">YnbE family lipoprotein</fullName>
    </submittedName>
</protein>
<feature type="signal peptide" evidence="2">
    <location>
        <begin position="1"/>
        <end position="24"/>
    </location>
</feature>
<feature type="chain" id="PRO_5014385807" evidence="2">
    <location>
        <begin position="25"/>
        <end position="88"/>
    </location>
</feature>
<proteinExistence type="predicted"/>
<dbReference type="AlphaFoldDB" id="A0A2K1G6I8"/>
<comment type="caution">
    <text evidence="3">The sequence shown here is derived from an EMBL/GenBank/DDBJ whole genome shotgun (WGS) entry which is preliminary data.</text>
</comment>
<evidence type="ECO:0000256" key="2">
    <source>
        <dbReference type="SAM" id="SignalP"/>
    </source>
</evidence>